<evidence type="ECO:0000256" key="1">
    <source>
        <dbReference type="SAM" id="SignalP"/>
    </source>
</evidence>
<keyword evidence="3" id="KW-1185">Reference proteome</keyword>
<reference evidence="3" key="1">
    <citation type="journal article" date="2019" name="Int. J. Syst. Evol. Microbiol.">
        <title>The Global Catalogue of Microorganisms (GCM) 10K type strain sequencing project: providing services to taxonomists for standard genome sequencing and annotation.</title>
        <authorList>
            <consortium name="The Broad Institute Genomics Platform"/>
            <consortium name="The Broad Institute Genome Sequencing Center for Infectious Disease"/>
            <person name="Wu L."/>
            <person name="Ma J."/>
        </authorList>
    </citation>
    <scope>NUCLEOTIDE SEQUENCE [LARGE SCALE GENOMIC DNA]</scope>
    <source>
        <strain evidence="3">CCUG 55854</strain>
    </source>
</reference>
<organism evidence="2 3">
    <name type="scientific">Pseudoxanthomonas kaohsiungensis</name>
    <dbReference type="NCBI Taxonomy" id="283923"/>
    <lineage>
        <taxon>Bacteria</taxon>
        <taxon>Pseudomonadati</taxon>
        <taxon>Pseudomonadota</taxon>
        <taxon>Gammaproteobacteria</taxon>
        <taxon>Lysobacterales</taxon>
        <taxon>Lysobacteraceae</taxon>
        <taxon>Pseudoxanthomonas</taxon>
    </lineage>
</organism>
<protein>
    <recommendedName>
        <fullName evidence="4">DUF2946 domain-containing protein</fullName>
    </recommendedName>
</protein>
<gene>
    <name evidence="2" type="ORF">ACFQ2N_06500</name>
</gene>
<feature type="chain" id="PRO_5046754312" description="DUF2946 domain-containing protein" evidence="1">
    <location>
        <begin position="30"/>
        <end position="142"/>
    </location>
</feature>
<evidence type="ECO:0000313" key="3">
    <source>
        <dbReference type="Proteomes" id="UP001597033"/>
    </source>
</evidence>
<dbReference type="RefSeq" id="WP_162375429.1">
    <property type="nucleotide sequence ID" value="NZ_JBHTKN010000003.1"/>
</dbReference>
<comment type="caution">
    <text evidence="2">The sequence shown here is derived from an EMBL/GenBank/DDBJ whole genome shotgun (WGS) entry which is preliminary data.</text>
</comment>
<dbReference type="EMBL" id="JBHTKN010000003">
    <property type="protein sequence ID" value="MFD1041993.1"/>
    <property type="molecule type" value="Genomic_DNA"/>
</dbReference>
<sequence>MIRRRHRSWFQRTALLAMAALLWSQLALASHGGCLDLPGTPAAAVAAGADTPHDHDHGHGCDAELPSADRAVCAAHCSLGGISADSGRIPPVPPLFVGAWVSWFVVAEVADAGPGVTPSWVESPPRAAWHRPTAHPAALLLI</sequence>
<proteinExistence type="predicted"/>
<accession>A0ABW3LU76</accession>
<name>A0ABW3LU76_9GAMM</name>
<dbReference type="Proteomes" id="UP001597033">
    <property type="component" value="Unassembled WGS sequence"/>
</dbReference>
<keyword evidence="1" id="KW-0732">Signal</keyword>
<feature type="signal peptide" evidence="1">
    <location>
        <begin position="1"/>
        <end position="29"/>
    </location>
</feature>
<evidence type="ECO:0008006" key="4">
    <source>
        <dbReference type="Google" id="ProtNLM"/>
    </source>
</evidence>
<evidence type="ECO:0000313" key="2">
    <source>
        <dbReference type="EMBL" id="MFD1041993.1"/>
    </source>
</evidence>